<accession>A0A0A9GWG4</accession>
<organism evidence="1">
    <name type="scientific">Arundo donax</name>
    <name type="common">Giant reed</name>
    <name type="synonym">Donax arundinaceus</name>
    <dbReference type="NCBI Taxonomy" id="35708"/>
    <lineage>
        <taxon>Eukaryota</taxon>
        <taxon>Viridiplantae</taxon>
        <taxon>Streptophyta</taxon>
        <taxon>Embryophyta</taxon>
        <taxon>Tracheophyta</taxon>
        <taxon>Spermatophyta</taxon>
        <taxon>Magnoliopsida</taxon>
        <taxon>Liliopsida</taxon>
        <taxon>Poales</taxon>
        <taxon>Poaceae</taxon>
        <taxon>PACMAD clade</taxon>
        <taxon>Arundinoideae</taxon>
        <taxon>Arundineae</taxon>
        <taxon>Arundo</taxon>
    </lineage>
</organism>
<dbReference type="EMBL" id="GBRH01168556">
    <property type="protein sequence ID" value="JAE29340.1"/>
    <property type="molecule type" value="Transcribed_RNA"/>
</dbReference>
<evidence type="ECO:0000313" key="1">
    <source>
        <dbReference type="EMBL" id="JAE29340.1"/>
    </source>
</evidence>
<protein>
    <submittedName>
        <fullName evidence="1">Uncharacterized protein</fullName>
    </submittedName>
</protein>
<reference evidence="1" key="2">
    <citation type="journal article" date="2015" name="Data Brief">
        <title>Shoot transcriptome of the giant reed, Arundo donax.</title>
        <authorList>
            <person name="Barrero R.A."/>
            <person name="Guerrero F.D."/>
            <person name="Moolhuijzen P."/>
            <person name="Goolsby J.A."/>
            <person name="Tidwell J."/>
            <person name="Bellgard S.E."/>
            <person name="Bellgard M.I."/>
        </authorList>
    </citation>
    <scope>NUCLEOTIDE SEQUENCE</scope>
    <source>
        <tissue evidence="1">Shoot tissue taken approximately 20 cm above the soil surface</tissue>
    </source>
</reference>
<sequence length="38" mass="4152">MDIKHLTKLSGFLNVPTSVGHSCGANDWSLLLRLLRSA</sequence>
<reference evidence="1" key="1">
    <citation type="submission" date="2014-09" db="EMBL/GenBank/DDBJ databases">
        <authorList>
            <person name="Magalhaes I.L.F."/>
            <person name="Oliveira U."/>
            <person name="Santos F.R."/>
            <person name="Vidigal T.H.D.A."/>
            <person name="Brescovit A.D."/>
            <person name="Santos A.J."/>
        </authorList>
    </citation>
    <scope>NUCLEOTIDE SEQUENCE</scope>
    <source>
        <tissue evidence="1">Shoot tissue taken approximately 20 cm above the soil surface</tissue>
    </source>
</reference>
<name>A0A0A9GWG4_ARUDO</name>
<proteinExistence type="predicted"/>
<dbReference type="AlphaFoldDB" id="A0A0A9GWG4"/>